<evidence type="ECO:0000313" key="2">
    <source>
        <dbReference type="WBParaSite" id="ALUE_0000973301-mRNA-1"/>
    </source>
</evidence>
<sequence>MPLMDTSTDAYCCSGGPLAPPSAQHNIREIRDAVSTVAVIREAEQRFDAVHKHSFAPKDDMTIGKF</sequence>
<proteinExistence type="predicted"/>
<dbReference type="AlphaFoldDB" id="A0A0M3I0P6"/>
<dbReference type="Proteomes" id="UP000036681">
    <property type="component" value="Unplaced"/>
</dbReference>
<evidence type="ECO:0000313" key="1">
    <source>
        <dbReference type="Proteomes" id="UP000036681"/>
    </source>
</evidence>
<name>A0A0M3I0P6_ASCLU</name>
<keyword evidence="1" id="KW-1185">Reference proteome</keyword>
<accession>A0A0M3I0P6</accession>
<organism evidence="1 2">
    <name type="scientific">Ascaris lumbricoides</name>
    <name type="common">Giant roundworm</name>
    <dbReference type="NCBI Taxonomy" id="6252"/>
    <lineage>
        <taxon>Eukaryota</taxon>
        <taxon>Metazoa</taxon>
        <taxon>Ecdysozoa</taxon>
        <taxon>Nematoda</taxon>
        <taxon>Chromadorea</taxon>
        <taxon>Rhabditida</taxon>
        <taxon>Spirurina</taxon>
        <taxon>Ascaridomorpha</taxon>
        <taxon>Ascaridoidea</taxon>
        <taxon>Ascarididae</taxon>
        <taxon>Ascaris</taxon>
    </lineage>
</organism>
<dbReference type="WBParaSite" id="ALUE_0000973301-mRNA-1">
    <property type="protein sequence ID" value="ALUE_0000973301-mRNA-1"/>
    <property type="gene ID" value="ALUE_0000973301"/>
</dbReference>
<reference evidence="2" key="1">
    <citation type="submission" date="2017-02" db="UniProtKB">
        <authorList>
            <consortium name="WormBaseParasite"/>
        </authorList>
    </citation>
    <scope>IDENTIFICATION</scope>
</reference>
<protein>
    <submittedName>
        <fullName evidence="2">Amidohydrolase</fullName>
    </submittedName>
</protein>